<evidence type="ECO:0000313" key="2">
    <source>
        <dbReference type="Proteomes" id="UP000572680"/>
    </source>
</evidence>
<name>A0A7W3LSN1_ACTNM</name>
<protein>
    <submittedName>
        <fullName evidence="1">Uncharacterized protein</fullName>
    </submittedName>
</protein>
<gene>
    <name evidence="1" type="ORF">HNR61_005236</name>
</gene>
<accession>A0A7W3LSN1</accession>
<keyword evidence="2" id="KW-1185">Reference proteome</keyword>
<evidence type="ECO:0000313" key="1">
    <source>
        <dbReference type="EMBL" id="MBA8953583.1"/>
    </source>
</evidence>
<comment type="caution">
    <text evidence="1">The sequence shown here is derived from an EMBL/GenBank/DDBJ whole genome shotgun (WGS) entry which is preliminary data.</text>
</comment>
<proteinExistence type="predicted"/>
<dbReference type="Proteomes" id="UP000572680">
    <property type="component" value="Unassembled WGS sequence"/>
</dbReference>
<dbReference type="AlphaFoldDB" id="A0A7W3LSN1"/>
<organism evidence="1 2">
    <name type="scientific">Actinomadura namibiensis</name>
    <dbReference type="NCBI Taxonomy" id="182080"/>
    <lineage>
        <taxon>Bacteria</taxon>
        <taxon>Bacillati</taxon>
        <taxon>Actinomycetota</taxon>
        <taxon>Actinomycetes</taxon>
        <taxon>Streptosporangiales</taxon>
        <taxon>Thermomonosporaceae</taxon>
        <taxon>Actinomadura</taxon>
    </lineage>
</organism>
<reference evidence="1 2" key="1">
    <citation type="submission" date="2020-08" db="EMBL/GenBank/DDBJ databases">
        <title>Genomic Encyclopedia of Type Strains, Phase IV (KMG-IV): sequencing the most valuable type-strain genomes for metagenomic binning, comparative biology and taxonomic classification.</title>
        <authorList>
            <person name="Goeker M."/>
        </authorList>
    </citation>
    <scope>NUCLEOTIDE SEQUENCE [LARGE SCALE GENOMIC DNA]</scope>
    <source>
        <strain evidence="1 2">DSM 44197</strain>
    </source>
</reference>
<dbReference type="EMBL" id="JACJIA010000007">
    <property type="protein sequence ID" value="MBA8953583.1"/>
    <property type="molecule type" value="Genomic_DNA"/>
</dbReference>
<sequence length="47" mass="4853">MTSGSLAALVALGAFHGLTILRRAWLNMDRLWAAAPIGAGTTTLLTA</sequence>
<dbReference type="RefSeq" id="WP_182845763.1">
    <property type="nucleotide sequence ID" value="NZ_BAAALP010000066.1"/>
</dbReference>